<dbReference type="PANTHER" id="PTHR24148">
    <property type="entry name" value="ANKYRIN REPEAT DOMAIN-CONTAINING PROTEIN 39 HOMOLOG-RELATED"/>
    <property type="match status" value="1"/>
</dbReference>
<reference evidence="2" key="2">
    <citation type="journal article" date="2022" name="Microb. Genom.">
        <title>A chromosome-scale genome assembly of the tomato pathogen Cladosporium fulvum reveals a compartmentalized genome architecture and the presence of a dispensable chromosome.</title>
        <authorList>
            <person name="Zaccaron A.Z."/>
            <person name="Chen L.H."/>
            <person name="Samaras A."/>
            <person name="Stergiopoulos I."/>
        </authorList>
    </citation>
    <scope>NUCLEOTIDE SEQUENCE</scope>
    <source>
        <strain evidence="2">Race5_Kim</strain>
    </source>
</reference>
<sequence length="200" mass="23302">MSNPAQKTSGWSHLNHDKQKIRLLEVDVLTLRHHLKTISLRSEHLQYTALSYPWGSQLQESSIYIGDAAFEITHNLKRALQEVMAFLKHDCALTGRKMLLWCDQICIDQSDIDERNHQVAFMGRIYSQAEQVLVWLPIISELIAPWHSWEEFRDWHFNHMHGPDLHAEADTEFEDQNHHESAESMHGVDVWDSVIKIVSS</sequence>
<dbReference type="PANTHER" id="PTHR24148:SF73">
    <property type="entry name" value="HET DOMAIN PROTEIN (AFU_ORTHOLOGUE AFUA_8G01020)"/>
    <property type="match status" value="1"/>
</dbReference>
<dbReference type="Pfam" id="PF06985">
    <property type="entry name" value="HET"/>
    <property type="match status" value="1"/>
</dbReference>
<organism evidence="2 3">
    <name type="scientific">Passalora fulva</name>
    <name type="common">Tomato leaf mold</name>
    <name type="synonym">Cladosporium fulvum</name>
    <dbReference type="NCBI Taxonomy" id="5499"/>
    <lineage>
        <taxon>Eukaryota</taxon>
        <taxon>Fungi</taxon>
        <taxon>Dikarya</taxon>
        <taxon>Ascomycota</taxon>
        <taxon>Pezizomycotina</taxon>
        <taxon>Dothideomycetes</taxon>
        <taxon>Dothideomycetidae</taxon>
        <taxon>Mycosphaerellales</taxon>
        <taxon>Mycosphaerellaceae</taxon>
        <taxon>Fulvia</taxon>
    </lineage>
</organism>
<dbReference type="KEGG" id="ffu:CLAFUR5_04664"/>
<dbReference type="InterPro" id="IPR052895">
    <property type="entry name" value="HetReg/Transcr_Mod"/>
</dbReference>
<name>A0A9Q8LFD2_PASFU</name>
<reference evidence="2" key="1">
    <citation type="submission" date="2021-12" db="EMBL/GenBank/DDBJ databases">
        <authorList>
            <person name="Zaccaron A."/>
            <person name="Stergiopoulos I."/>
        </authorList>
    </citation>
    <scope>NUCLEOTIDE SEQUENCE</scope>
    <source>
        <strain evidence="2">Race5_Kim</strain>
    </source>
</reference>
<dbReference type="InterPro" id="IPR010730">
    <property type="entry name" value="HET"/>
</dbReference>
<accession>A0A9Q8LFD2</accession>
<evidence type="ECO:0000313" key="3">
    <source>
        <dbReference type="Proteomes" id="UP000756132"/>
    </source>
</evidence>
<dbReference type="Proteomes" id="UP000756132">
    <property type="component" value="Chromosome 4"/>
</dbReference>
<feature type="domain" description="Heterokaryon incompatibility" evidence="1">
    <location>
        <begin position="47"/>
        <end position="136"/>
    </location>
</feature>
<keyword evidence="3" id="KW-1185">Reference proteome</keyword>
<evidence type="ECO:0000259" key="1">
    <source>
        <dbReference type="Pfam" id="PF06985"/>
    </source>
</evidence>
<dbReference type="AlphaFoldDB" id="A0A9Q8LFD2"/>
<dbReference type="EMBL" id="CP090166">
    <property type="protein sequence ID" value="UJO16384.1"/>
    <property type="molecule type" value="Genomic_DNA"/>
</dbReference>
<dbReference type="OrthoDB" id="194358at2759"/>
<dbReference type="RefSeq" id="XP_047760750.1">
    <property type="nucleotide sequence ID" value="XM_047903812.1"/>
</dbReference>
<evidence type="ECO:0000313" key="2">
    <source>
        <dbReference type="EMBL" id="UJO16384.1"/>
    </source>
</evidence>
<proteinExistence type="predicted"/>
<protein>
    <recommendedName>
        <fullName evidence="1">Heterokaryon incompatibility domain-containing protein</fullName>
    </recommendedName>
</protein>
<dbReference type="GeneID" id="71984542"/>
<gene>
    <name evidence="2" type="ORF">CLAFUR5_04664</name>
</gene>